<dbReference type="Gene3D" id="3.40.50.150">
    <property type="entry name" value="Vaccinia Virus protein VP39"/>
    <property type="match status" value="1"/>
</dbReference>
<name>A0A017RTY6_9CLOT</name>
<dbReference type="EMBL" id="AZQP01000034">
    <property type="protein sequence ID" value="EYE87909.1"/>
    <property type="molecule type" value="Genomic_DNA"/>
</dbReference>
<reference evidence="8 9" key="1">
    <citation type="journal article" date="2014" name="Genome Announc.">
        <title>Draft Genome Sequence of Fervidicella metallireducens Strain AeBT, an Iron-Reducing Thermoanaerobe from the Great Artesian Basin.</title>
        <authorList>
            <person name="Patel B.K."/>
        </authorList>
    </citation>
    <scope>NUCLEOTIDE SEQUENCE [LARGE SCALE GENOMIC DNA]</scope>
    <source>
        <strain evidence="8 9">AeB</strain>
    </source>
</reference>
<dbReference type="GO" id="GO:0044027">
    <property type="term" value="P:negative regulation of gene expression via chromosomal CpG island methylation"/>
    <property type="evidence" value="ECO:0007669"/>
    <property type="project" value="TreeGrafter"/>
</dbReference>
<proteinExistence type="inferred from homology"/>
<organism evidence="8 9">
    <name type="scientific">Fervidicella metallireducens AeB</name>
    <dbReference type="NCBI Taxonomy" id="1403537"/>
    <lineage>
        <taxon>Bacteria</taxon>
        <taxon>Bacillati</taxon>
        <taxon>Bacillota</taxon>
        <taxon>Clostridia</taxon>
        <taxon>Eubacteriales</taxon>
        <taxon>Clostridiaceae</taxon>
        <taxon>Fervidicella</taxon>
    </lineage>
</organism>
<sequence length="446" mass="51379">MPYAIDLFCGAGGMSEGIIQAGFHILFSSDINEDVQKTYMNRHEQLGFIQNYNTYFHRGDIRELNGEFIWNVIRHLRIFTDGEQQEPQEIDAVFGGPPCQGFSRAGRRDPNDPRNLLFKEYLRVVREINPRYVVMENVEGFNDTKFYGFEGVTGQVYENGSLAPEILRNEFHLIGYNTLEPRVLDASDYGVPQRRRRVIFIAYRNGEIEPRYPEPIYNDYNRLTVLDAIGDLIRDENLREVINPQLTDYQIASRRGRTPTINGNTINSNGNIYNNDISNHLPLIVERFSLFREGEDGTLVRRRILSEGIDISEKSHLLNECCNKLGISREELIQRFRTGEVNEEMLDVILTRKSIRTRLNRNRPALTVVTLPDDYISPFENRVFSVREMARLQSFDDSFIFLGKRTTGGDRRRVEVPQYTQVGNAVPPLLAKAIASEIMKAITRGL</sequence>
<dbReference type="PANTHER" id="PTHR10629">
    <property type="entry name" value="CYTOSINE-SPECIFIC METHYLTRANSFERASE"/>
    <property type="match status" value="1"/>
</dbReference>
<keyword evidence="4" id="KW-0680">Restriction system</keyword>
<evidence type="ECO:0000256" key="2">
    <source>
        <dbReference type="ARBA" id="ARBA00022679"/>
    </source>
</evidence>
<dbReference type="Gene3D" id="3.90.120.10">
    <property type="entry name" value="DNA Methylase, subunit A, domain 2"/>
    <property type="match status" value="1"/>
</dbReference>
<comment type="caution">
    <text evidence="8">The sequence shown here is derived from an EMBL/GenBank/DDBJ whole genome shotgun (WGS) entry which is preliminary data.</text>
</comment>
<evidence type="ECO:0000256" key="6">
    <source>
        <dbReference type="RuleBase" id="RU000416"/>
    </source>
</evidence>
<dbReference type="RefSeq" id="WP_035380657.1">
    <property type="nucleotide sequence ID" value="NZ_AZQP01000034.1"/>
</dbReference>
<evidence type="ECO:0000313" key="8">
    <source>
        <dbReference type="EMBL" id="EYE87909.1"/>
    </source>
</evidence>
<dbReference type="NCBIfam" id="TIGR00675">
    <property type="entry name" value="dcm"/>
    <property type="match status" value="1"/>
</dbReference>
<dbReference type="Proteomes" id="UP000019681">
    <property type="component" value="Unassembled WGS sequence"/>
</dbReference>
<keyword evidence="2 5" id="KW-0808">Transferase</keyword>
<dbReference type="EC" id="2.1.1.37" evidence="7"/>
<dbReference type="InterPro" id="IPR050390">
    <property type="entry name" value="C5-Methyltransferase"/>
</dbReference>
<dbReference type="AlphaFoldDB" id="A0A017RTY6"/>
<dbReference type="GO" id="GO:0003677">
    <property type="term" value="F:DNA binding"/>
    <property type="evidence" value="ECO:0007669"/>
    <property type="project" value="TreeGrafter"/>
</dbReference>
<dbReference type="REBASE" id="88129">
    <property type="entry name" value="M.Fme5667ORF10820P"/>
</dbReference>
<evidence type="ECO:0000313" key="9">
    <source>
        <dbReference type="Proteomes" id="UP000019681"/>
    </source>
</evidence>
<dbReference type="InterPro" id="IPR018117">
    <property type="entry name" value="C5_DNA_meth_AS"/>
</dbReference>
<keyword evidence="9" id="KW-1185">Reference proteome</keyword>
<dbReference type="PROSITE" id="PS51679">
    <property type="entry name" value="SAM_MT_C5"/>
    <property type="match status" value="1"/>
</dbReference>
<keyword evidence="1 5" id="KW-0489">Methyltransferase</keyword>
<feature type="active site" evidence="5">
    <location>
        <position position="99"/>
    </location>
</feature>
<dbReference type="GO" id="GO:0003886">
    <property type="term" value="F:DNA (cytosine-5-)-methyltransferase activity"/>
    <property type="evidence" value="ECO:0007669"/>
    <property type="project" value="UniProtKB-EC"/>
</dbReference>
<dbReference type="PANTHER" id="PTHR10629:SF52">
    <property type="entry name" value="DNA (CYTOSINE-5)-METHYLTRANSFERASE 1"/>
    <property type="match status" value="1"/>
</dbReference>
<dbReference type="GO" id="GO:0032259">
    <property type="term" value="P:methylation"/>
    <property type="evidence" value="ECO:0007669"/>
    <property type="project" value="UniProtKB-KW"/>
</dbReference>
<dbReference type="Pfam" id="PF00145">
    <property type="entry name" value="DNA_methylase"/>
    <property type="match status" value="1"/>
</dbReference>
<dbReference type="InterPro" id="IPR029063">
    <property type="entry name" value="SAM-dependent_MTases_sf"/>
</dbReference>
<evidence type="ECO:0000256" key="7">
    <source>
        <dbReference type="RuleBase" id="RU000417"/>
    </source>
</evidence>
<comment type="catalytic activity">
    <reaction evidence="7">
        <text>a 2'-deoxycytidine in DNA + S-adenosyl-L-methionine = a 5-methyl-2'-deoxycytidine in DNA + S-adenosyl-L-homocysteine + H(+)</text>
        <dbReference type="Rhea" id="RHEA:13681"/>
        <dbReference type="Rhea" id="RHEA-COMP:11369"/>
        <dbReference type="Rhea" id="RHEA-COMP:11370"/>
        <dbReference type="ChEBI" id="CHEBI:15378"/>
        <dbReference type="ChEBI" id="CHEBI:57856"/>
        <dbReference type="ChEBI" id="CHEBI:59789"/>
        <dbReference type="ChEBI" id="CHEBI:85452"/>
        <dbReference type="ChEBI" id="CHEBI:85454"/>
        <dbReference type="EC" id="2.1.1.37"/>
    </reaction>
</comment>
<evidence type="ECO:0000256" key="3">
    <source>
        <dbReference type="ARBA" id="ARBA00022691"/>
    </source>
</evidence>
<dbReference type="GO" id="GO:0009307">
    <property type="term" value="P:DNA restriction-modification system"/>
    <property type="evidence" value="ECO:0007669"/>
    <property type="project" value="UniProtKB-KW"/>
</dbReference>
<dbReference type="PRINTS" id="PR00105">
    <property type="entry name" value="C5METTRFRASE"/>
</dbReference>
<comment type="similarity">
    <text evidence="5 6">Belongs to the class I-like SAM-binding methyltransferase superfamily. C5-methyltransferase family.</text>
</comment>
<evidence type="ECO:0000256" key="5">
    <source>
        <dbReference type="PROSITE-ProRule" id="PRU01016"/>
    </source>
</evidence>
<gene>
    <name evidence="8" type="ORF">Q428_10820</name>
</gene>
<keyword evidence="3 5" id="KW-0949">S-adenosyl-L-methionine</keyword>
<protein>
    <recommendedName>
        <fullName evidence="7">Cytosine-specific methyltransferase</fullName>
        <ecNumber evidence="7">2.1.1.37</ecNumber>
    </recommendedName>
</protein>
<dbReference type="OrthoDB" id="9813719at2"/>
<accession>A0A017RTY6</accession>
<dbReference type="InterPro" id="IPR001525">
    <property type="entry name" value="C5_MeTfrase"/>
</dbReference>
<dbReference type="PROSITE" id="PS00095">
    <property type="entry name" value="C5_MTASE_2"/>
    <property type="match status" value="1"/>
</dbReference>
<dbReference type="InterPro" id="IPR031303">
    <property type="entry name" value="C5_meth_CS"/>
</dbReference>
<dbReference type="STRING" id="1403537.Q428_10820"/>
<evidence type="ECO:0000256" key="4">
    <source>
        <dbReference type="ARBA" id="ARBA00022747"/>
    </source>
</evidence>
<dbReference type="SUPFAM" id="SSF53335">
    <property type="entry name" value="S-adenosyl-L-methionine-dependent methyltransferases"/>
    <property type="match status" value="1"/>
</dbReference>
<evidence type="ECO:0000256" key="1">
    <source>
        <dbReference type="ARBA" id="ARBA00022603"/>
    </source>
</evidence>
<dbReference type="PROSITE" id="PS00094">
    <property type="entry name" value="C5_MTASE_1"/>
    <property type="match status" value="1"/>
</dbReference>